<evidence type="ECO:0008006" key="4">
    <source>
        <dbReference type="Google" id="ProtNLM"/>
    </source>
</evidence>
<accession>M0DTY0</accession>
<dbReference type="Gene3D" id="2.60.120.630">
    <property type="entry name" value="mth639 domain like"/>
    <property type="match status" value="1"/>
</dbReference>
<feature type="region of interest" description="Disordered" evidence="1">
    <location>
        <begin position="1"/>
        <end position="48"/>
    </location>
</feature>
<dbReference type="EMBL" id="AOJD01000031">
    <property type="protein sequence ID" value="ELZ38955.1"/>
    <property type="molecule type" value="Genomic_DNA"/>
</dbReference>
<evidence type="ECO:0000256" key="1">
    <source>
        <dbReference type="SAM" id="MobiDB-lite"/>
    </source>
</evidence>
<feature type="compositionally biased region" description="Basic and acidic residues" evidence="1">
    <location>
        <begin position="9"/>
        <end position="24"/>
    </location>
</feature>
<comment type="caution">
    <text evidence="2">The sequence shown here is derived from an EMBL/GenBank/DDBJ whole genome shotgun (WGS) entry which is preliminary data.</text>
</comment>
<dbReference type="PANTHER" id="PTHR40696:SF1">
    <property type="entry name" value="DUF371 DOMAIN-CONTAINING PROTEIN"/>
    <property type="match status" value="1"/>
</dbReference>
<proteinExistence type="predicted"/>
<dbReference type="PANTHER" id="PTHR40696">
    <property type="entry name" value="DUF371 FAMILY PROTEIN"/>
    <property type="match status" value="1"/>
</dbReference>
<name>M0DTY0_9EURY</name>
<dbReference type="Pfam" id="PF04027">
    <property type="entry name" value="DUF371"/>
    <property type="match status" value="1"/>
</dbReference>
<evidence type="ECO:0000313" key="3">
    <source>
        <dbReference type="Proteomes" id="UP000011523"/>
    </source>
</evidence>
<feature type="compositionally biased region" description="Acidic residues" evidence="1">
    <location>
        <begin position="25"/>
        <end position="35"/>
    </location>
</feature>
<keyword evidence="3" id="KW-1185">Reference proteome</keyword>
<gene>
    <name evidence="2" type="ORF">C472_05421</name>
</gene>
<organism evidence="2 3">
    <name type="scientific">Halorubrum tebenquichense DSM 14210</name>
    <dbReference type="NCBI Taxonomy" id="1227485"/>
    <lineage>
        <taxon>Archaea</taxon>
        <taxon>Methanobacteriati</taxon>
        <taxon>Methanobacteriota</taxon>
        <taxon>Stenosarchaea group</taxon>
        <taxon>Halobacteria</taxon>
        <taxon>Halobacteriales</taxon>
        <taxon>Haloferacaceae</taxon>
        <taxon>Halorubrum</taxon>
    </lineage>
</organism>
<dbReference type="Proteomes" id="UP000011523">
    <property type="component" value="Unassembled WGS sequence"/>
</dbReference>
<sequence>MRAARTRRAGSDGHLPRRRGRDDMSDADAETDEADSASGDADAASDDPLVEVVRAVGHENVTAEHASTVELTTDDWLTPAGDCIVGVEADRTPRDFAPEFREACRDAAATIEATFVVDDSDETHRETITGRGDPDLALVDDRSMVGRTSDYTDDERTIFVDGEGAAADLDRDLVAALADGADLTLRLEVIPAE</sequence>
<dbReference type="InterPro" id="IPR007171">
    <property type="entry name" value="DUF371"/>
</dbReference>
<evidence type="ECO:0000313" key="2">
    <source>
        <dbReference type="EMBL" id="ELZ38955.1"/>
    </source>
</evidence>
<dbReference type="PATRIC" id="fig|1227485.3.peg.1039"/>
<reference evidence="2 3" key="1">
    <citation type="journal article" date="2014" name="PLoS Genet.">
        <title>Phylogenetically driven sequencing of extremely halophilic archaea reveals strategies for static and dynamic osmo-response.</title>
        <authorList>
            <person name="Becker E.A."/>
            <person name="Seitzer P.M."/>
            <person name="Tritt A."/>
            <person name="Larsen D."/>
            <person name="Krusor M."/>
            <person name="Yao A.I."/>
            <person name="Wu D."/>
            <person name="Madern D."/>
            <person name="Eisen J.A."/>
            <person name="Darling A.E."/>
            <person name="Facciotti M.T."/>
        </authorList>
    </citation>
    <scope>NUCLEOTIDE SEQUENCE [LARGE SCALE GENOMIC DNA]</scope>
    <source>
        <strain evidence="2 3">DSM 14210</strain>
    </source>
</reference>
<dbReference type="InterPro" id="IPR023131">
    <property type="entry name" value="Mth639-like_dom_sf"/>
</dbReference>
<dbReference type="AlphaFoldDB" id="M0DTY0"/>
<protein>
    <recommendedName>
        <fullName evidence="4">DUF371 domain-containing protein</fullName>
    </recommendedName>
</protein>